<gene>
    <name evidence="1" type="ORF">Pa4123_39210</name>
</gene>
<reference evidence="1" key="1">
    <citation type="submission" date="2022-12" db="EMBL/GenBank/DDBJ databases">
        <title>New Phytohabitans aurantiacus sp. RD004123 nov., an actinomycete isolated from soil.</title>
        <authorList>
            <person name="Triningsih D.W."/>
            <person name="Harunari E."/>
            <person name="Igarashi Y."/>
        </authorList>
    </citation>
    <scope>NUCLEOTIDE SEQUENCE</scope>
    <source>
        <strain evidence="1">RD004123</strain>
    </source>
</reference>
<dbReference type="Proteomes" id="UP001144280">
    <property type="component" value="Unassembled WGS sequence"/>
</dbReference>
<protein>
    <submittedName>
        <fullName evidence="1">Uncharacterized protein</fullName>
    </submittedName>
</protein>
<proteinExistence type="predicted"/>
<organism evidence="1 2">
    <name type="scientific">Phytohabitans aurantiacus</name>
    <dbReference type="NCBI Taxonomy" id="3016789"/>
    <lineage>
        <taxon>Bacteria</taxon>
        <taxon>Bacillati</taxon>
        <taxon>Actinomycetota</taxon>
        <taxon>Actinomycetes</taxon>
        <taxon>Micromonosporales</taxon>
        <taxon>Micromonosporaceae</taxon>
    </lineage>
</organism>
<sequence length="126" mass="13814">MTGKRSEQAGAGGTGREPVTFMGQMLRAIMLRWSEERVRLHAEVKRTGSVDANSVVRAAFDVAVRLQFRTNGDSHEIEGFVHEMRVAFGEEVPTVEAGLLIRAAPRSAKTCLSVILGSAKRSEQRC</sequence>
<dbReference type="EMBL" id="BSDI01000017">
    <property type="protein sequence ID" value="GLH98646.1"/>
    <property type="molecule type" value="Genomic_DNA"/>
</dbReference>
<evidence type="ECO:0000313" key="1">
    <source>
        <dbReference type="EMBL" id="GLH98646.1"/>
    </source>
</evidence>
<comment type="caution">
    <text evidence="1">The sequence shown here is derived from an EMBL/GenBank/DDBJ whole genome shotgun (WGS) entry which is preliminary data.</text>
</comment>
<dbReference type="RefSeq" id="WP_281897751.1">
    <property type="nucleotide sequence ID" value="NZ_BSDI01000017.1"/>
</dbReference>
<name>A0ABQ5QYC6_9ACTN</name>
<accession>A0ABQ5QYC6</accession>
<evidence type="ECO:0000313" key="2">
    <source>
        <dbReference type="Proteomes" id="UP001144280"/>
    </source>
</evidence>
<keyword evidence="2" id="KW-1185">Reference proteome</keyword>